<comment type="caution">
    <text evidence="2">The sequence shown here is derived from an EMBL/GenBank/DDBJ whole genome shotgun (WGS) entry which is preliminary data.</text>
</comment>
<evidence type="ECO:0000313" key="3">
    <source>
        <dbReference type="Proteomes" id="UP000285123"/>
    </source>
</evidence>
<accession>A0A423Q0A4</accession>
<gene>
    <name evidence="2" type="ORF">SAHL_06515</name>
</gene>
<dbReference type="InterPro" id="IPR029063">
    <property type="entry name" value="SAM-dependent_MTases_sf"/>
</dbReference>
<evidence type="ECO:0000313" key="2">
    <source>
        <dbReference type="EMBL" id="ROO31349.1"/>
    </source>
</evidence>
<feature type="domain" description="Methyltransferase" evidence="1">
    <location>
        <begin position="79"/>
        <end position="172"/>
    </location>
</feature>
<organism evidence="2 3">
    <name type="scientific">Salinisphaera orenii YIM 95161</name>
    <dbReference type="NCBI Taxonomy" id="1051139"/>
    <lineage>
        <taxon>Bacteria</taxon>
        <taxon>Pseudomonadati</taxon>
        <taxon>Pseudomonadota</taxon>
        <taxon>Gammaproteobacteria</taxon>
        <taxon>Salinisphaerales</taxon>
        <taxon>Salinisphaeraceae</taxon>
        <taxon>Salinisphaera</taxon>
    </lineage>
</organism>
<reference evidence="2 3" key="1">
    <citation type="submission" date="2013-10" db="EMBL/GenBank/DDBJ databases">
        <title>Salinisphaera halophila YIM 95161 Genome Sequencing.</title>
        <authorList>
            <person name="Lai Q."/>
            <person name="Li C."/>
            <person name="Shao Z."/>
        </authorList>
    </citation>
    <scope>NUCLEOTIDE SEQUENCE [LARGE SCALE GENOMIC DNA]</scope>
    <source>
        <strain evidence="2 3">YIM 95161</strain>
    </source>
</reference>
<dbReference type="AlphaFoldDB" id="A0A423Q0A4"/>
<proteinExistence type="predicted"/>
<dbReference type="Pfam" id="PF13649">
    <property type="entry name" value="Methyltransf_25"/>
    <property type="match status" value="1"/>
</dbReference>
<dbReference type="InterPro" id="IPR041698">
    <property type="entry name" value="Methyltransf_25"/>
</dbReference>
<protein>
    <submittedName>
        <fullName evidence="2">Ubiquinone biosynthesis protein</fullName>
    </submittedName>
</protein>
<dbReference type="InterPro" id="IPR050508">
    <property type="entry name" value="Methyltransf_Superfamily"/>
</dbReference>
<sequence length="268" mass="30823">MDETMPETDRRRDATLAPVKATYETWGREDPFYAVLTSKRRRGNQWDPEVFFDRGRREVDDVIDYVDGLSLRPGTARALDFGCGVGRLTFALADRFDEVVGVDIAESMVDCARRWNDRGERVRFVANARADLSLFADDSFDFVYSSITLQHVPPEAAANYVREFFRVLRPDGVAVFQMPNGPRIEPGSLRWRAYNLRRRVFRRWWKRLRGIPAYEMHWIARSRMTEVVDDGGGELVDVQDLSGGRSSNLRYCAVVRMGVKTCLVVILL</sequence>
<dbReference type="PANTHER" id="PTHR42912">
    <property type="entry name" value="METHYLTRANSFERASE"/>
    <property type="match status" value="1"/>
</dbReference>
<dbReference type="EMBL" id="AYKF01000070">
    <property type="protein sequence ID" value="ROO31349.1"/>
    <property type="molecule type" value="Genomic_DNA"/>
</dbReference>
<dbReference type="GO" id="GO:0008168">
    <property type="term" value="F:methyltransferase activity"/>
    <property type="evidence" value="ECO:0007669"/>
    <property type="project" value="TreeGrafter"/>
</dbReference>
<dbReference type="Gene3D" id="3.40.50.150">
    <property type="entry name" value="Vaccinia Virus protein VP39"/>
    <property type="match status" value="1"/>
</dbReference>
<dbReference type="SUPFAM" id="SSF53335">
    <property type="entry name" value="S-adenosyl-L-methionine-dependent methyltransferases"/>
    <property type="match status" value="1"/>
</dbReference>
<name>A0A423Q0A4_9GAMM</name>
<evidence type="ECO:0000259" key="1">
    <source>
        <dbReference type="Pfam" id="PF13649"/>
    </source>
</evidence>
<dbReference type="Proteomes" id="UP000285123">
    <property type="component" value="Unassembled WGS sequence"/>
</dbReference>
<keyword evidence="2" id="KW-0830">Ubiquinone</keyword>
<dbReference type="CDD" id="cd02440">
    <property type="entry name" value="AdoMet_MTases"/>
    <property type="match status" value="1"/>
</dbReference>